<keyword evidence="5 13" id="KW-0732">Signal</keyword>
<evidence type="ECO:0000313" key="17">
    <source>
        <dbReference type="Proteomes" id="UP000199438"/>
    </source>
</evidence>
<evidence type="ECO:0000313" key="16">
    <source>
        <dbReference type="EMBL" id="SFC67988.1"/>
    </source>
</evidence>
<sequence length="781" mass="87330">MRKLLITLLFVAVSPILLAQNQFSGNVKNQETGEAVFSATVYFPRLEKGTTTDVDGNFTIKNLPSGNYKLVVSSIGFTSYSKEVSIPSDNFELVLKPSAVEMEEVIVSTPFHQLQSENVMRVERESVSELNKIGAVTLADGISQIAGVENLSTGVGIGKPVIRGLSSNRVLTYTQGVRMENQQFGGEHGLGISSKGIGSVEVIKGPASLLYGSDAIGGVLYLNPEQYASAGTTSAEVNGDYFSNTLGYQASAMAKTSGEKLKFIARGSLAEHSDYETGNSERVTNTRFNEKDLKTGIAYQNEKFKSDLRYNFNRSEIGIPEEIGTQTTSKTLVLPYQQIDNHILSLDNKIYFANSSLDAKFGYQINNRKEFEDHHDHEDEHDEHAEEEHEHEEEHEDEHGDEHEEEHGDEHGDEHDEESEELLPALDMELETFNYNIKYNLPKLGKFETIAGIQGMWQENRNTGEEILIPDAQTVDFGVFATTHLHLSAWDFQAGLRYDTRNIDSETHGHEGETGYMEAVDRTFNSVNGAFGAKYQFSDNLNARLNLASGFRAPNLAELTSNGSHHGANRYEVGNPELDNEQNFQVDLSLEWRNEHFEAFANAFHNTINDYIYLSPTGESIDENPVYDYIQDDAELYGGEVGVHVHPHPWDWMHIESSFETVTGKRDDDTYLPLIPANSITNTFRVEFNQGEIIENKYAFVRLKNVFDKENTSYFETRTGGYSLLGAGFGGRVQLADSEVQISVNGNNLLDKTYISHLSRLKTDGIANIGRNIMVSLQWFL</sequence>
<dbReference type="InterPro" id="IPR000531">
    <property type="entry name" value="Beta-barrel_TonB"/>
</dbReference>
<proteinExistence type="inferred from homology"/>
<feature type="signal peptide" evidence="13">
    <location>
        <begin position="1"/>
        <end position="19"/>
    </location>
</feature>
<dbReference type="Gene3D" id="2.170.130.10">
    <property type="entry name" value="TonB-dependent receptor, plug domain"/>
    <property type="match status" value="1"/>
</dbReference>
<feature type="compositionally biased region" description="Basic and acidic residues" evidence="12">
    <location>
        <begin position="397"/>
        <end position="414"/>
    </location>
</feature>
<dbReference type="InterPro" id="IPR039426">
    <property type="entry name" value="TonB-dep_rcpt-like"/>
</dbReference>
<feature type="chain" id="PRO_5011515041" evidence="13">
    <location>
        <begin position="20"/>
        <end position="781"/>
    </location>
</feature>
<dbReference type="Gene3D" id="2.60.40.1120">
    <property type="entry name" value="Carboxypeptidase-like, regulatory domain"/>
    <property type="match status" value="1"/>
</dbReference>
<dbReference type="SUPFAM" id="SSF56935">
    <property type="entry name" value="Porins"/>
    <property type="match status" value="1"/>
</dbReference>
<keyword evidence="4 10" id="KW-0812">Transmembrane</keyword>
<evidence type="ECO:0000256" key="7">
    <source>
        <dbReference type="ARBA" id="ARBA00023136"/>
    </source>
</evidence>
<comment type="similarity">
    <text evidence="10 11">Belongs to the TonB-dependent receptor family.</text>
</comment>
<keyword evidence="6 11" id="KW-0798">TonB box</keyword>
<evidence type="ECO:0000256" key="11">
    <source>
        <dbReference type="RuleBase" id="RU003357"/>
    </source>
</evidence>
<feature type="region of interest" description="Disordered" evidence="12">
    <location>
        <begin position="373"/>
        <end position="420"/>
    </location>
</feature>
<dbReference type="STRING" id="1334022.SAMN04487907_10751"/>
<dbReference type="GO" id="GO:0044718">
    <property type="term" value="P:siderophore transmembrane transport"/>
    <property type="evidence" value="ECO:0007669"/>
    <property type="project" value="TreeGrafter"/>
</dbReference>
<keyword evidence="7 10" id="KW-0472">Membrane</keyword>
<protein>
    <submittedName>
        <fullName evidence="16">Iron complex outermembrane recepter protein</fullName>
    </submittedName>
</protein>
<evidence type="ECO:0000259" key="15">
    <source>
        <dbReference type="Pfam" id="PF07715"/>
    </source>
</evidence>
<dbReference type="PANTHER" id="PTHR30069:SF29">
    <property type="entry name" value="HEMOGLOBIN AND HEMOGLOBIN-HAPTOGLOBIN-BINDING PROTEIN 1-RELATED"/>
    <property type="match status" value="1"/>
</dbReference>
<keyword evidence="8" id="KW-0675">Receptor</keyword>
<evidence type="ECO:0000256" key="1">
    <source>
        <dbReference type="ARBA" id="ARBA00004571"/>
    </source>
</evidence>
<dbReference type="InterPro" id="IPR037066">
    <property type="entry name" value="Plug_dom_sf"/>
</dbReference>
<dbReference type="Pfam" id="PF00593">
    <property type="entry name" value="TonB_dep_Rec_b-barrel"/>
    <property type="match status" value="1"/>
</dbReference>
<keyword evidence="3 10" id="KW-1134">Transmembrane beta strand</keyword>
<dbReference type="Pfam" id="PF07715">
    <property type="entry name" value="Plug"/>
    <property type="match status" value="1"/>
</dbReference>
<dbReference type="Proteomes" id="UP000199438">
    <property type="component" value="Unassembled WGS sequence"/>
</dbReference>
<evidence type="ECO:0000256" key="3">
    <source>
        <dbReference type="ARBA" id="ARBA00022452"/>
    </source>
</evidence>
<reference evidence="17" key="1">
    <citation type="submission" date="2016-10" db="EMBL/GenBank/DDBJ databases">
        <authorList>
            <person name="Varghese N."/>
            <person name="Submissions S."/>
        </authorList>
    </citation>
    <scope>NUCLEOTIDE SEQUENCE [LARGE SCALE GENOMIC DNA]</scope>
    <source>
        <strain evidence="17">DSM 24499</strain>
    </source>
</reference>
<dbReference type="GO" id="GO:0015344">
    <property type="term" value="F:siderophore uptake transmembrane transporter activity"/>
    <property type="evidence" value="ECO:0007669"/>
    <property type="project" value="TreeGrafter"/>
</dbReference>
<evidence type="ECO:0000256" key="10">
    <source>
        <dbReference type="PROSITE-ProRule" id="PRU01360"/>
    </source>
</evidence>
<organism evidence="16 17">
    <name type="scientific">Zunongwangia mangrovi</name>
    <dbReference type="NCBI Taxonomy" id="1334022"/>
    <lineage>
        <taxon>Bacteria</taxon>
        <taxon>Pseudomonadati</taxon>
        <taxon>Bacteroidota</taxon>
        <taxon>Flavobacteriia</taxon>
        <taxon>Flavobacteriales</taxon>
        <taxon>Flavobacteriaceae</taxon>
        <taxon>Zunongwangia</taxon>
    </lineage>
</organism>
<evidence type="ECO:0000259" key="14">
    <source>
        <dbReference type="Pfam" id="PF00593"/>
    </source>
</evidence>
<evidence type="ECO:0000256" key="8">
    <source>
        <dbReference type="ARBA" id="ARBA00023170"/>
    </source>
</evidence>
<evidence type="ECO:0000256" key="12">
    <source>
        <dbReference type="SAM" id="MobiDB-lite"/>
    </source>
</evidence>
<feature type="compositionally biased region" description="Basic and acidic residues" evidence="12">
    <location>
        <begin position="373"/>
        <end position="388"/>
    </location>
</feature>
<evidence type="ECO:0000256" key="6">
    <source>
        <dbReference type="ARBA" id="ARBA00023077"/>
    </source>
</evidence>
<dbReference type="SUPFAM" id="SSF49464">
    <property type="entry name" value="Carboxypeptidase regulatory domain-like"/>
    <property type="match status" value="1"/>
</dbReference>
<dbReference type="PANTHER" id="PTHR30069">
    <property type="entry name" value="TONB-DEPENDENT OUTER MEMBRANE RECEPTOR"/>
    <property type="match status" value="1"/>
</dbReference>
<gene>
    <name evidence="16" type="ORF">SAMN04487907_10751</name>
</gene>
<feature type="domain" description="TonB-dependent receptor plug" evidence="15">
    <location>
        <begin position="128"/>
        <end position="219"/>
    </location>
</feature>
<dbReference type="Pfam" id="PF13715">
    <property type="entry name" value="CarbopepD_reg_2"/>
    <property type="match status" value="1"/>
</dbReference>
<evidence type="ECO:0000256" key="9">
    <source>
        <dbReference type="ARBA" id="ARBA00023237"/>
    </source>
</evidence>
<dbReference type="PROSITE" id="PS52016">
    <property type="entry name" value="TONB_DEPENDENT_REC_3"/>
    <property type="match status" value="1"/>
</dbReference>
<keyword evidence="17" id="KW-1185">Reference proteome</keyword>
<name>A0A1I1LAE9_9FLAO</name>
<keyword evidence="2 10" id="KW-0813">Transport</keyword>
<comment type="subcellular location">
    <subcellularLocation>
        <location evidence="1 10">Cell outer membrane</location>
        <topology evidence="1 10">Multi-pass membrane protein</topology>
    </subcellularLocation>
</comment>
<feature type="domain" description="TonB-dependent receptor-like beta-barrel" evidence="14">
    <location>
        <begin position="296"/>
        <end position="749"/>
    </location>
</feature>
<evidence type="ECO:0000256" key="4">
    <source>
        <dbReference type="ARBA" id="ARBA00022692"/>
    </source>
</evidence>
<dbReference type="InterPro" id="IPR036942">
    <property type="entry name" value="Beta-barrel_TonB_sf"/>
</dbReference>
<evidence type="ECO:0000256" key="2">
    <source>
        <dbReference type="ARBA" id="ARBA00022448"/>
    </source>
</evidence>
<evidence type="ECO:0000256" key="13">
    <source>
        <dbReference type="SAM" id="SignalP"/>
    </source>
</evidence>
<keyword evidence="9 10" id="KW-0998">Cell outer membrane</keyword>
<dbReference type="RefSeq" id="WP_175487051.1">
    <property type="nucleotide sequence ID" value="NZ_FOKV01000007.1"/>
</dbReference>
<dbReference type="EMBL" id="FOKV01000007">
    <property type="protein sequence ID" value="SFC67988.1"/>
    <property type="molecule type" value="Genomic_DNA"/>
</dbReference>
<dbReference type="InterPro" id="IPR012910">
    <property type="entry name" value="Plug_dom"/>
</dbReference>
<dbReference type="InterPro" id="IPR008969">
    <property type="entry name" value="CarboxyPept-like_regulatory"/>
</dbReference>
<accession>A0A1I1LAE9</accession>
<dbReference type="GO" id="GO:0009279">
    <property type="term" value="C:cell outer membrane"/>
    <property type="evidence" value="ECO:0007669"/>
    <property type="project" value="UniProtKB-SubCell"/>
</dbReference>
<evidence type="ECO:0000256" key="5">
    <source>
        <dbReference type="ARBA" id="ARBA00022729"/>
    </source>
</evidence>
<dbReference type="Gene3D" id="2.40.170.20">
    <property type="entry name" value="TonB-dependent receptor, beta-barrel domain"/>
    <property type="match status" value="1"/>
</dbReference>
<dbReference type="AlphaFoldDB" id="A0A1I1LAE9"/>